<protein>
    <submittedName>
        <fullName evidence="3">Uncharacterized protein</fullName>
    </submittedName>
</protein>
<accession>A0A699GQM9</accession>
<proteinExistence type="predicted"/>
<dbReference type="Pfam" id="PF25597">
    <property type="entry name" value="SH3_retrovirus"/>
    <property type="match status" value="1"/>
</dbReference>
<comment type="caution">
    <text evidence="3">The sequence shown here is derived from an EMBL/GenBank/DDBJ whole genome shotgun (WGS) entry which is preliminary data.</text>
</comment>
<organism evidence="3">
    <name type="scientific">Tanacetum cinerariifolium</name>
    <name type="common">Dalmatian daisy</name>
    <name type="synonym">Chrysanthemum cinerariifolium</name>
    <dbReference type="NCBI Taxonomy" id="118510"/>
    <lineage>
        <taxon>Eukaryota</taxon>
        <taxon>Viridiplantae</taxon>
        <taxon>Streptophyta</taxon>
        <taxon>Embryophyta</taxon>
        <taxon>Tracheophyta</taxon>
        <taxon>Spermatophyta</taxon>
        <taxon>Magnoliopsida</taxon>
        <taxon>eudicotyledons</taxon>
        <taxon>Gunneridae</taxon>
        <taxon>Pentapetalae</taxon>
        <taxon>asterids</taxon>
        <taxon>campanulids</taxon>
        <taxon>Asterales</taxon>
        <taxon>Asteraceae</taxon>
        <taxon>Asteroideae</taxon>
        <taxon>Anthemideae</taxon>
        <taxon>Anthemidinae</taxon>
        <taxon>Tanacetum</taxon>
    </lineage>
</organism>
<gene>
    <name evidence="3" type="ORF">Tci_118906</name>
</gene>
<name>A0A699GQM9_TANCI</name>
<evidence type="ECO:0000313" key="3">
    <source>
        <dbReference type="EMBL" id="GEV46929.1"/>
    </source>
</evidence>
<reference evidence="3" key="1">
    <citation type="journal article" date="2019" name="Sci. Rep.">
        <title>Draft genome of Tanacetum cinerariifolium, the natural source of mosquito coil.</title>
        <authorList>
            <person name="Yamashiro T."/>
            <person name="Shiraishi A."/>
            <person name="Satake H."/>
            <person name="Nakayama K."/>
        </authorList>
    </citation>
    <scope>NUCLEOTIDE SEQUENCE</scope>
</reference>
<sequence>MQHFRLNCKNALTKWYNKTSCELIRGRKPNVEYLHVFGLLCYLTIDREDHGKMKPKADIGIFIGYSESSKGFQIYNRTARKIMVTIHYKFDELTAMDPEHNYLEPKTNRFNNDNSSAYFTSILNQDTPSSSSIIIEDNEAPPLLSSFEEQISLISHNKADELVQKDDPVDLDQNTMLSPYHTPMYEEAESSSTANDPSNMMRESLALVACLEAVRMFVAYAAHKNFTIFQMDVKTTFLNRPLKEEVYVNQPDGFVIPDFPDHVYKLKKALYGLKQAPKAWYDKLSSFLINHHFTKEDVRYQLNTSSLQERCTVSE</sequence>
<evidence type="ECO:0000259" key="2">
    <source>
        <dbReference type="Pfam" id="PF25597"/>
    </source>
</evidence>
<dbReference type="InterPro" id="IPR013103">
    <property type="entry name" value="RVT_2"/>
</dbReference>
<dbReference type="InterPro" id="IPR057670">
    <property type="entry name" value="SH3_retrovirus"/>
</dbReference>
<dbReference type="EMBL" id="BKCJ010024423">
    <property type="protein sequence ID" value="GEV46929.1"/>
    <property type="molecule type" value="Genomic_DNA"/>
</dbReference>
<dbReference type="Pfam" id="PF07727">
    <property type="entry name" value="RVT_2"/>
    <property type="match status" value="1"/>
</dbReference>
<feature type="domain" description="Reverse transcriptase Ty1/copia-type" evidence="1">
    <location>
        <begin position="203"/>
        <end position="300"/>
    </location>
</feature>
<feature type="domain" description="Retroviral polymerase SH3-like" evidence="2">
    <location>
        <begin position="40"/>
        <end position="97"/>
    </location>
</feature>
<dbReference type="AlphaFoldDB" id="A0A699GQM9"/>
<evidence type="ECO:0000259" key="1">
    <source>
        <dbReference type="Pfam" id="PF07727"/>
    </source>
</evidence>